<sequence>MTLPSNNGQKPKADQEYIVMYSDDGTITLVPKLQDPFSGGSEGEYYEKDEWFNSPSFFGHSLLLKGAFSQHSYCYK</sequence>
<reference evidence="1" key="1">
    <citation type="journal article" date="2023" name="Pathogens">
        <title>Prevalence of Enterococcus spp. and the Whole-Genome Characteristics of Enterococcus faecium and Enterococcus faecalis Strains Isolated from Free-Living Birds in Poland.</title>
        <authorList>
            <person name="Kwit R."/>
            <person name="Zajac M."/>
            <person name="Smialowska-Weglinska A."/>
            <person name="Skarzynska M."/>
            <person name="Bomba A."/>
            <person name="Lalak A."/>
            <person name="Skrzypiec E."/>
            <person name="Wojdat D."/>
            <person name="Koza W."/>
            <person name="Mikos-Wojewoda E."/>
            <person name="Pasim P."/>
            <person name="Skora M."/>
            <person name="Polak M."/>
            <person name="Wiacek J."/>
            <person name="Wasyl D."/>
        </authorList>
    </citation>
    <scope>NUCLEOTIDE SEQUENCE</scope>
    <source>
        <strain evidence="1">691B_2</strain>
    </source>
</reference>
<proteinExistence type="predicted"/>
<evidence type="ECO:0000313" key="1">
    <source>
        <dbReference type="EMBL" id="MDN3193687.1"/>
    </source>
</evidence>
<evidence type="ECO:0000313" key="2">
    <source>
        <dbReference type="Proteomes" id="UP001173174"/>
    </source>
</evidence>
<accession>A0AAW7KHB0</accession>
<name>A0AAW7KHB0_ENTFL</name>
<comment type="caution">
    <text evidence="1">The sequence shown here is derived from an EMBL/GenBank/DDBJ whole genome shotgun (WGS) entry which is preliminary data.</text>
</comment>
<dbReference type="EMBL" id="JAREWH010000027">
    <property type="protein sequence ID" value="MDN3193687.1"/>
    <property type="molecule type" value="Genomic_DNA"/>
</dbReference>
<dbReference type="AlphaFoldDB" id="A0AAW7KHB0"/>
<dbReference type="Proteomes" id="UP001173174">
    <property type="component" value="Unassembled WGS sequence"/>
</dbReference>
<protein>
    <submittedName>
        <fullName evidence="1">Uncharacterized protein</fullName>
    </submittedName>
</protein>
<dbReference type="NCBIfam" id="NF047400">
    <property type="entry name" value="MazE_PemI_antitoxin"/>
    <property type="match status" value="1"/>
</dbReference>
<organism evidence="1 2">
    <name type="scientific">Enterococcus faecalis</name>
    <name type="common">Streptococcus faecalis</name>
    <dbReference type="NCBI Taxonomy" id="1351"/>
    <lineage>
        <taxon>Bacteria</taxon>
        <taxon>Bacillati</taxon>
        <taxon>Bacillota</taxon>
        <taxon>Bacilli</taxon>
        <taxon>Lactobacillales</taxon>
        <taxon>Enterococcaceae</taxon>
        <taxon>Enterococcus</taxon>
    </lineage>
</organism>
<reference evidence="1" key="2">
    <citation type="submission" date="2023-03" db="EMBL/GenBank/DDBJ databases">
        <authorList>
            <person name="Zajac M."/>
            <person name="Kwit R."/>
            <person name="Wasyl D."/>
        </authorList>
    </citation>
    <scope>NUCLEOTIDE SEQUENCE</scope>
    <source>
        <strain evidence="1">691B_2</strain>
    </source>
</reference>
<gene>
    <name evidence="1" type="ORF">P0E79_14530</name>
</gene>